<feature type="domain" description="Glutaredoxin" evidence="1">
    <location>
        <begin position="44"/>
        <end position="94"/>
    </location>
</feature>
<dbReference type="AlphaFoldDB" id="A0A2C9KMV2"/>
<organism evidence="2 3">
    <name type="scientific">Biomphalaria glabrata</name>
    <name type="common">Bloodfluke planorb</name>
    <name type="synonym">Freshwater snail</name>
    <dbReference type="NCBI Taxonomy" id="6526"/>
    <lineage>
        <taxon>Eukaryota</taxon>
        <taxon>Metazoa</taxon>
        <taxon>Spiralia</taxon>
        <taxon>Lophotrochozoa</taxon>
        <taxon>Mollusca</taxon>
        <taxon>Gastropoda</taxon>
        <taxon>Heterobranchia</taxon>
        <taxon>Euthyneura</taxon>
        <taxon>Panpulmonata</taxon>
        <taxon>Hygrophila</taxon>
        <taxon>Lymnaeoidea</taxon>
        <taxon>Planorbidae</taxon>
        <taxon>Biomphalaria</taxon>
    </lineage>
</organism>
<protein>
    <recommendedName>
        <fullName evidence="1">Glutaredoxin domain-containing protein</fullName>
    </recommendedName>
</protein>
<dbReference type="Gene3D" id="3.40.30.10">
    <property type="entry name" value="Glutaredoxin"/>
    <property type="match status" value="1"/>
</dbReference>
<name>A0A2C9KMV2_BIOGL</name>
<dbReference type="VEuPathDB" id="VectorBase:BGLAX_046830"/>
<dbReference type="SUPFAM" id="SSF52833">
    <property type="entry name" value="Thioredoxin-like"/>
    <property type="match status" value="1"/>
</dbReference>
<dbReference type="Proteomes" id="UP000076420">
    <property type="component" value="Unassembled WGS sequence"/>
</dbReference>
<dbReference type="EnsemblMetazoa" id="BGLB021517-RA">
    <property type="protein sequence ID" value="BGLB021517-PA"/>
    <property type="gene ID" value="BGLB021517"/>
</dbReference>
<dbReference type="GO" id="GO:0034599">
    <property type="term" value="P:cellular response to oxidative stress"/>
    <property type="evidence" value="ECO:0007669"/>
    <property type="project" value="TreeGrafter"/>
</dbReference>
<dbReference type="OrthoDB" id="418495at2759"/>
<dbReference type="InterPro" id="IPR002109">
    <property type="entry name" value="Glutaredoxin"/>
</dbReference>
<evidence type="ECO:0000313" key="3">
    <source>
        <dbReference type="Proteomes" id="UP000076420"/>
    </source>
</evidence>
<gene>
    <name evidence="2" type="primary">106050266</name>
</gene>
<dbReference type="PROSITE" id="PS51354">
    <property type="entry name" value="GLUTAREDOXIN_2"/>
    <property type="match status" value="1"/>
</dbReference>
<proteinExistence type="predicted"/>
<evidence type="ECO:0000313" key="2">
    <source>
        <dbReference type="EnsemblMetazoa" id="BGLB021517-PA"/>
    </source>
</evidence>
<evidence type="ECO:0000259" key="1">
    <source>
        <dbReference type="Pfam" id="PF00462"/>
    </source>
</evidence>
<dbReference type="PANTHER" id="PTHR45694:SF18">
    <property type="entry name" value="GLUTAREDOXIN-1-RELATED"/>
    <property type="match status" value="1"/>
</dbReference>
<sequence length="117" mass="13030">MDNCIYIFPDELRAMGDYDKEASAPPVSNEHEFVDSLVKNYSAVVFSKSLCPHCDDSKRLIRNMGVSYKVQHFSRPKLPTRGTVPRIYIDGQCVGGNSDSKTLNSTGVLQGLLKDMN</sequence>
<dbReference type="PANTHER" id="PTHR45694">
    <property type="entry name" value="GLUTAREDOXIN 2"/>
    <property type="match status" value="1"/>
</dbReference>
<dbReference type="GO" id="GO:0015038">
    <property type="term" value="F:glutathione disulfide oxidoreductase activity"/>
    <property type="evidence" value="ECO:0007669"/>
    <property type="project" value="TreeGrafter"/>
</dbReference>
<dbReference type="Pfam" id="PF00462">
    <property type="entry name" value="Glutaredoxin"/>
    <property type="match status" value="1"/>
</dbReference>
<dbReference type="GO" id="GO:0005737">
    <property type="term" value="C:cytoplasm"/>
    <property type="evidence" value="ECO:0007669"/>
    <property type="project" value="TreeGrafter"/>
</dbReference>
<dbReference type="KEGG" id="bgt:106050266"/>
<reference evidence="2" key="1">
    <citation type="submission" date="2020-05" db="UniProtKB">
        <authorList>
            <consortium name="EnsemblMetazoa"/>
        </authorList>
    </citation>
    <scope>IDENTIFICATION</scope>
    <source>
        <strain evidence="2">BB02</strain>
    </source>
</reference>
<dbReference type="STRING" id="6526.A0A2C9KMV2"/>
<accession>A0A2C9KMV2</accession>
<dbReference type="VEuPathDB" id="VectorBase:BGLB021517"/>
<dbReference type="InterPro" id="IPR036249">
    <property type="entry name" value="Thioredoxin-like_sf"/>
</dbReference>